<evidence type="ECO:0000256" key="1">
    <source>
        <dbReference type="SAM" id="MobiDB-lite"/>
    </source>
</evidence>
<feature type="region of interest" description="Disordered" evidence="1">
    <location>
        <begin position="316"/>
        <end position="373"/>
    </location>
</feature>
<dbReference type="EMBL" id="OV696686">
    <property type="protein sequence ID" value="CAH1231775.1"/>
    <property type="molecule type" value="Genomic_DNA"/>
</dbReference>
<dbReference type="AlphaFoldDB" id="A0A8J9YQK8"/>
<dbReference type="OrthoDB" id="10453228at2759"/>
<keyword evidence="3" id="KW-1185">Reference proteome</keyword>
<feature type="compositionally biased region" description="Polar residues" evidence="1">
    <location>
        <begin position="316"/>
        <end position="326"/>
    </location>
</feature>
<proteinExistence type="predicted"/>
<name>A0A8J9YQK8_BRALA</name>
<protein>
    <submittedName>
        <fullName evidence="2">Hypp402 protein</fullName>
    </submittedName>
</protein>
<reference evidence="2" key="1">
    <citation type="submission" date="2022-01" db="EMBL/GenBank/DDBJ databases">
        <authorList>
            <person name="Braso-Vives M."/>
        </authorList>
    </citation>
    <scope>NUCLEOTIDE SEQUENCE</scope>
</reference>
<evidence type="ECO:0000313" key="3">
    <source>
        <dbReference type="Proteomes" id="UP000838412"/>
    </source>
</evidence>
<feature type="compositionally biased region" description="Low complexity" evidence="1">
    <location>
        <begin position="89"/>
        <end position="102"/>
    </location>
</feature>
<feature type="region of interest" description="Disordered" evidence="1">
    <location>
        <begin position="84"/>
        <end position="151"/>
    </location>
</feature>
<gene>
    <name evidence="2" type="primary">Hypp402</name>
    <name evidence="2" type="ORF">BLAG_LOCUS1330</name>
</gene>
<feature type="compositionally biased region" description="Basic and acidic residues" evidence="1">
    <location>
        <begin position="133"/>
        <end position="145"/>
    </location>
</feature>
<sequence length="423" mass="48728">MSREADEVCPSLQEREARFFRQKTRTSTRHLQCQVGELEQQTRRVDHEIRSEQFLLLCHFRNLRKNMDKAISLSSRRKLVRRKAHNSALLLKPSSTKLTTSSDGCSEEGGDKKPQDEENVSTCHEADDCDQSDPAKKDLQSEGRLGRTTKITQRRFSVPACTAESLPQLQYQKKGAKTCELVHRRRHSLPAIQPLDKERHELREIAEEEEVETMTTRRRLSVPVESLRQLQRHKDYALSSKGLHRRRHTFPAIQLSQPDREELQTVVEGDVPAMDKTTIQLQTVETRNEAIRKASTLLRQRLFPTIVTPVLDVNNSSVQPTEQKIQLPSKFEPESAFDSNMEKKSPPKTGRQRRVSDGTAVKTSHAEHFHRRRSFPTLRVEHCTSRLHPEPRTGHMTPWHSICTKSKSRIYSISVESGYVIKV</sequence>
<evidence type="ECO:0000313" key="2">
    <source>
        <dbReference type="EMBL" id="CAH1231775.1"/>
    </source>
</evidence>
<accession>A0A8J9YQK8</accession>
<organism evidence="2 3">
    <name type="scientific">Branchiostoma lanceolatum</name>
    <name type="common">Common lancelet</name>
    <name type="synonym">Amphioxus lanceolatum</name>
    <dbReference type="NCBI Taxonomy" id="7740"/>
    <lineage>
        <taxon>Eukaryota</taxon>
        <taxon>Metazoa</taxon>
        <taxon>Chordata</taxon>
        <taxon>Cephalochordata</taxon>
        <taxon>Leptocardii</taxon>
        <taxon>Amphioxiformes</taxon>
        <taxon>Branchiostomatidae</taxon>
        <taxon>Branchiostoma</taxon>
    </lineage>
</organism>
<dbReference type="Proteomes" id="UP000838412">
    <property type="component" value="Chromosome 1"/>
</dbReference>